<accession>A0A5N6D5W4</accession>
<organism evidence="1 2">
    <name type="scientific">Aspergillus parasiticus</name>
    <dbReference type="NCBI Taxonomy" id="5067"/>
    <lineage>
        <taxon>Eukaryota</taxon>
        <taxon>Fungi</taxon>
        <taxon>Dikarya</taxon>
        <taxon>Ascomycota</taxon>
        <taxon>Pezizomycotina</taxon>
        <taxon>Eurotiomycetes</taxon>
        <taxon>Eurotiomycetidae</taxon>
        <taxon>Eurotiales</taxon>
        <taxon>Aspergillaceae</taxon>
        <taxon>Aspergillus</taxon>
        <taxon>Aspergillus subgen. Circumdati</taxon>
    </lineage>
</organism>
<evidence type="ECO:0000313" key="2">
    <source>
        <dbReference type="Proteomes" id="UP000326532"/>
    </source>
</evidence>
<dbReference type="EMBL" id="ML735046">
    <property type="protein sequence ID" value="KAB8200347.1"/>
    <property type="molecule type" value="Genomic_DNA"/>
</dbReference>
<sequence>MISTHSPARFSSGVSVFPSGVKFFRALAVFDVTFRGSVYTEIWNMDGGYGASIMGRYTGSENGGFYSKGDGCRGKGTGNGPDCWF</sequence>
<gene>
    <name evidence="1" type="ORF">BDV34DRAFT_204956</name>
</gene>
<proteinExistence type="predicted"/>
<keyword evidence="2" id="KW-1185">Reference proteome</keyword>
<evidence type="ECO:0000313" key="1">
    <source>
        <dbReference type="EMBL" id="KAB8200347.1"/>
    </source>
</evidence>
<reference evidence="1 2" key="1">
    <citation type="submission" date="2019-04" db="EMBL/GenBank/DDBJ databases">
        <title>Fungal friends and foes A comparative genomics study of 23 Aspergillus species from section Flavi.</title>
        <authorList>
            <consortium name="DOE Joint Genome Institute"/>
            <person name="Kjaerbolling I."/>
            <person name="Vesth T.C."/>
            <person name="Frisvad J.C."/>
            <person name="Nybo J.L."/>
            <person name="Theobald S."/>
            <person name="Kildgaard S."/>
            <person name="Petersen T.I."/>
            <person name="Kuo A."/>
            <person name="Sato A."/>
            <person name="Lyhne E.K."/>
            <person name="Kogle M.E."/>
            <person name="Wiebenga A."/>
            <person name="Kun R.S."/>
            <person name="Lubbers R.J."/>
            <person name="Makela M.R."/>
            <person name="Barry K."/>
            <person name="Chovatia M."/>
            <person name="Clum A."/>
            <person name="Daum C."/>
            <person name="Haridas S."/>
            <person name="He G."/>
            <person name="LaButti K."/>
            <person name="Lipzen A."/>
            <person name="Mondo S."/>
            <person name="Pangilinan J."/>
            <person name="Riley R."/>
            <person name="Salamov A."/>
            <person name="Simmons B.A."/>
            <person name="Magnuson J.K."/>
            <person name="Henrissat B."/>
            <person name="Mortensen U.H."/>
            <person name="Larsen T.O."/>
            <person name="De vries R.P."/>
            <person name="Grigoriev I.V."/>
            <person name="Machida M."/>
            <person name="Baker S.E."/>
            <person name="Andersen M.R."/>
        </authorList>
    </citation>
    <scope>NUCLEOTIDE SEQUENCE [LARGE SCALE GENOMIC DNA]</scope>
    <source>
        <strain evidence="1 2">CBS 117618</strain>
    </source>
</reference>
<dbReference type="AlphaFoldDB" id="A0A5N6D5W4"/>
<name>A0A5N6D5W4_ASPPA</name>
<dbReference type="Proteomes" id="UP000326532">
    <property type="component" value="Unassembled WGS sequence"/>
</dbReference>
<dbReference type="VEuPathDB" id="FungiDB:BDV34DRAFT_204956"/>
<protein>
    <submittedName>
        <fullName evidence="1">Uncharacterized protein</fullName>
    </submittedName>
</protein>